<dbReference type="Proteomes" id="UP000252519">
    <property type="component" value="Unassembled WGS sequence"/>
</dbReference>
<dbReference type="InterPro" id="IPR033121">
    <property type="entry name" value="PEPTIDASE_A1"/>
</dbReference>
<evidence type="ECO:0000259" key="2">
    <source>
        <dbReference type="PROSITE" id="PS51767"/>
    </source>
</evidence>
<name>A0A368FRG4_ANCCA</name>
<dbReference type="Gene3D" id="2.40.70.10">
    <property type="entry name" value="Acid Proteases"/>
    <property type="match status" value="1"/>
</dbReference>
<dbReference type="InterPro" id="IPR001461">
    <property type="entry name" value="Aspartic_peptidase_A1"/>
</dbReference>
<feature type="domain" description="Peptidase A1" evidence="2">
    <location>
        <begin position="117"/>
        <end position="172"/>
    </location>
</feature>
<dbReference type="SUPFAM" id="SSF50630">
    <property type="entry name" value="Acid proteases"/>
    <property type="match status" value="1"/>
</dbReference>
<accession>A0A368FRG4</accession>
<dbReference type="OrthoDB" id="5874963at2759"/>
<reference evidence="3 4" key="1">
    <citation type="submission" date="2014-10" db="EMBL/GenBank/DDBJ databases">
        <title>Draft genome of the hookworm Ancylostoma caninum.</title>
        <authorList>
            <person name="Mitreva M."/>
        </authorList>
    </citation>
    <scope>NUCLEOTIDE SEQUENCE [LARGE SCALE GENOMIC DNA]</scope>
    <source>
        <strain evidence="3 4">Baltimore</strain>
    </source>
</reference>
<proteinExistence type="inferred from homology"/>
<comment type="similarity">
    <text evidence="1">Belongs to the peptidase A1 family.</text>
</comment>
<gene>
    <name evidence="3" type="ORF">ANCCAN_19412</name>
</gene>
<evidence type="ECO:0000313" key="4">
    <source>
        <dbReference type="Proteomes" id="UP000252519"/>
    </source>
</evidence>
<comment type="caution">
    <text evidence="3">The sequence shown here is derived from an EMBL/GenBank/DDBJ whole genome shotgun (WGS) entry which is preliminary data.</text>
</comment>
<dbReference type="PANTHER" id="PTHR47966">
    <property type="entry name" value="BETA-SITE APP-CLEAVING ENZYME, ISOFORM A-RELATED"/>
    <property type="match status" value="1"/>
</dbReference>
<dbReference type="EMBL" id="JOJR01000745">
    <property type="protein sequence ID" value="RCN34746.1"/>
    <property type="molecule type" value="Genomic_DNA"/>
</dbReference>
<dbReference type="GO" id="GO:0006508">
    <property type="term" value="P:proteolysis"/>
    <property type="evidence" value="ECO:0007669"/>
    <property type="project" value="InterPro"/>
</dbReference>
<evidence type="ECO:0000256" key="1">
    <source>
        <dbReference type="ARBA" id="ARBA00007447"/>
    </source>
</evidence>
<dbReference type="PROSITE" id="PS51767">
    <property type="entry name" value="PEPTIDASE_A1"/>
    <property type="match status" value="1"/>
</dbReference>
<dbReference type="Pfam" id="PF00026">
    <property type="entry name" value="Asp"/>
    <property type="match status" value="1"/>
</dbReference>
<keyword evidence="4" id="KW-1185">Reference proteome</keyword>
<organism evidence="3 4">
    <name type="scientific">Ancylostoma caninum</name>
    <name type="common">Dog hookworm</name>
    <dbReference type="NCBI Taxonomy" id="29170"/>
    <lineage>
        <taxon>Eukaryota</taxon>
        <taxon>Metazoa</taxon>
        <taxon>Ecdysozoa</taxon>
        <taxon>Nematoda</taxon>
        <taxon>Chromadorea</taxon>
        <taxon>Rhabditida</taxon>
        <taxon>Rhabditina</taxon>
        <taxon>Rhabditomorpha</taxon>
        <taxon>Strongyloidea</taxon>
        <taxon>Ancylostomatidae</taxon>
        <taxon>Ancylostomatinae</taxon>
        <taxon>Ancylostoma</taxon>
    </lineage>
</organism>
<evidence type="ECO:0000313" key="3">
    <source>
        <dbReference type="EMBL" id="RCN34746.1"/>
    </source>
</evidence>
<dbReference type="GO" id="GO:0004190">
    <property type="term" value="F:aspartic-type endopeptidase activity"/>
    <property type="evidence" value="ECO:0007669"/>
    <property type="project" value="InterPro"/>
</dbReference>
<dbReference type="STRING" id="29170.A0A368FRG4"/>
<dbReference type="GO" id="GO:0005764">
    <property type="term" value="C:lysosome"/>
    <property type="evidence" value="ECO:0007669"/>
    <property type="project" value="TreeGrafter"/>
</dbReference>
<dbReference type="PANTHER" id="PTHR47966:SF45">
    <property type="entry name" value="PEPTIDASE A1 DOMAIN-CONTAINING PROTEIN"/>
    <property type="match status" value="1"/>
</dbReference>
<dbReference type="AlphaFoldDB" id="A0A368FRG4"/>
<protein>
    <recommendedName>
        <fullName evidence="2">Peptidase A1 domain-containing protein</fullName>
    </recommendedName>
</protein>
<dbReference type="InterPro" id="IPR021109">
    <property type="entry name" value="Peptidase_aspartic_dom_sf"/>
</dbReference>
<sequence>MVTWQSKYLQPITTSDNAINVDKTCCSVLRRAPGFVPAFTELPISTSIPPKYLAQSSLAVVHRMQLTKVTPPMVKMLRDGTWTKYMEEMRTYRLQTPELSGGGNYVHELIGYEDIEYVGKITIGTPEQTFKVVMDTASANLWIPDRSCYKTPDRPPECESSRCDVGCEFKIV</sequence>